<dbReference type="RefSeq" id="WP_075701421.1">
    <property type="nucleotide sequence ID" value="NZ_CP074129.1"/>
</dbReference>
<dbReference type="EMBL" id="CP074129">
    <property type="protein sequence ID" value="QUS59039.1"/>
    <property type="molecule type" value="Genomic_DNA"/>
</dbReference>
<reference evidence="1 2" key="1">
    <citation type="journal article" date="2021" name="Angew. Chem. Int. Ed. Engl.">
        <title>A novel family of nonribosomal peptides modulate collective behavior in Pseudovibrio bacteria isolated from marine sponges.</title>
        <authorList>
            <person name="Ioca L.P."/>
            <person name="Dai Y."/>
            <person name="Kunakom S."/>
            <person name="Diaz-Espinosa J."/>
            <person name="Krunic A."/>
            <person name="Crnkovic C.M."/>
            <person name="Orjala J."/>
            <person name="Sanchez L.M."/>
            <person name="Ferreira A.G."/>
            <person name="Berlinck R.G.S."/>
            <person name="Eustaquio A.S."/>
        </authorList>
    </citation>
    <scope>NUCLEOTIDE SEQUENCE [LARGE SCALE GENOMIC DNA]</scope>
    <source>
        <strain evidence="1 2">Ab134</strain>
        <plasmid evidence="1 2">pAb134-03</plasmid>
    </source>
</reference>
<sequence length="235" mass="26683">MVTVSEQLMRMLEMVAEALGKDLRQRLVFVGGCTTALFITDKVTLEDVRATDDVDLIIDLAGYASWADMQNTLRERGFTETPEDDVICRMRLGELKVDFMPDDEAILGFSNRWYPKGIETALDHKLTEELTIKKLAPELFVATKLEAYLGRGNNDLFFSRDMEDILLIVDGREELFEELQGSEADIRDYVAEQFRALLKHRDFSEFVEGNIRGPEGRADMVLDRFEKISQGGGGN</sequence>
<name>A0ABX8AVF8_9HYPH</name>
<proteinExistence type="predicted"/>
<protein>
    <recommendedName>
        <fullName evidence="3">Nucleotidyl transferase AbiEii toxin, Type IV TA system</fullName>
    </recommendedName>
</protein>
<evidence type="ECO:0000313" key="1">
    <source>
        <dbReference type="EMBL" id="QUS59039.1"/>
    </source>
</evidence>
<accession>A0ABX8AVF8</accession>
<dbReference type="Proteomes" id="UP000680706">
    <property type="component" value="Plasmid pAb134-03"/>
</dbReference>
<organism evidence="1 2">
    <name type="scientific">Pseudovibrio brasiliensis</name>
    <dbReference type="NCBI Taxonomy" id="1898042"/>
    <lineage>
        <taxon>Bacteria</taxon>
        <taxon>Pseudomonadati</taxon>
        <taxon>Pseudomonadota</taxon>
        <taxon>Alphaproteobacteria</taxon>
        <taxon>Hyphomicrobiales</taxon>
        <taxon>Stappiaceae</taxon>
        <taxon>Pseudovibrio</taxon>
    </lineage>
</organism>
<geneLocation type="plasmid" evidence="1 2">
    <name>pAb134-03</name>
</geneLocation>
<evidence type="ECO:0008006" key="3">
    <source>
        <dbReference type="Google" id="ProtNLM"/>
    </source>
</evidence>
<evidence type="ECO:0000313" key="2">
    <source>
        <dbReference type="Proteomes" id="UP000680706"/>
    </source>
</evidence>
<keyword evidence="1" id="KW-0614">Plasmid</keyword>
<gene>
    <name evidence="1" type="ORF">KGB56_25835</name>
</gene>
<keyword evidence="2" id="KW-1185">Reference proteome</keyword>